<evidence type="ECO:0000313" key="1">
    <source>
        <dbReference type="EMBL" id="EUC47768.1"/>
    </source>
</evidence>
<name>W6ZD76_COCMI</name>
<dbReference type="EMBL" id="KI963948">
    <property type="protein sequence ID" value="EUC47768.1"/>
    <property type="molecule type" value="Genomic_DNA"/>
</dbReference>
<dbReference type="HOGENOM" id="CLU_2941560_0_0_1"/>
<gene>
    <name evidence="1" type="ORF">COCMIDRAFT_89171</name>
</gene>
<dbReference type="KEGG" id="bor:COCMIDRAFT_89171"/>
<keyword evidence="2" id="KW-1185">Reference proteome</keyword>
<reference evidence="1 2" key="1">
    <citation type="journal article" date="2013" name="PLoS Genet.">
        <title>Comparative genome structure, secondary metabolite, and effector coding capacity across Cochliobolus pathogens.</title>
        <authorList>
            <person name="Condon B.J."/>
            <person name="Leng Y."/>
            <person name="Wu D."/>
            <person name="Bushley K.E."/>
            <person name="Ohm R.A."/>
            <person name="Otillar R."/>
            <person name="Martin J."/>
            <person name="Schackwitz W."/>
            <person name="Grimwood J."/>
            <person name="MohdZainudin N."/>
            <person name="Xue C."/>
            <person name="Wang R."/>
            <person name="Manning V.A."/>
            <person name="Dhillon B."/>
            <person name="Tu Z.J."/>
            <person name="Steffenson B.J."/>
            <person name="Salamov A."/>
            <person name="Sun H."/>
            <person name="Lowry S."/>
            <person name="LaButti K."/>
            <person name="Han J."/>
            <person name="Copeland A."/>
            <person name="Lindquist E."/>
            <person name="Barry K."/>
            <person name="Schmutz J."/>
            <person name="Baker S.E."/>
            <person name="Ciuffetti L.M."/>
            <person name="Grigoriev I.V."/>
            <person name="Zhong S."/>
            <person name="Turgeon B.G."/>
        </authorList>
    </citation>
    <scope>NUCLEOTIDE SEQUENCE [LARGE SCALE GENOMIC DNA]</scope>
    <source>
        <strain evidence="1 2">ATCC 44560</strain>
    </source>
</reference>
<dbReference type="GeneID" id="19127419"/>
<proteinExistence type="predicted"/>
<accession>W6ZD76</accession>
<evidence type="ECO:0000313" key="2">
    <source>
        <dbReference type="Proteomes" id="UP000054032"/>
    </source>
</evidence>
<dbReference type="RefSeq" id="XP_007685692.1">
    <property type="nucleotide sequence ID" value="XM_007687502.1"/>
</dbReference>
<sequence>TAHIDSSLTTIDKPNSAQLCHCRRRQRHQWPMHRARGATAVDASDAPLAC</sequence>
<feature type="non-terminal residue" evidence="1">
    <location>
        <position position="1"/>
    </location>
</feature>
<dbReference type="AlphaFoldDB" id="W6ZD76"/>
<organism evidence="1 2">
    <name type="scientific">Bipolaris oryzae ATCC 44560</name>
    <dbReference type="NCBI Taxonomy" id="930090"/>
    <lineage>
        <taxon>Eukaryota</taxon>
        <taxon>Fungi</taxon>
        <taxon>Dikarya</taxon>
        <taxon>Ascomycota</taxon>
        <taxon>Pezizomycotina</taxon>
        <taxon>Dothideomycetes</taxon>
        <taxon>Pleosporomycetidae</taxon>
        <taxon>Pleosporales</taxon>
        <taxon>Pleosporineae</taxon>
        <taxon>Pleosporaceae</taxon>
        <taxon>Bipolaris</taxon>
    </lineage>
</organism>
<dbReference type="Proteomes" id="UP000054032">
    <property type="component" value="Unassembled WGS sequence"/>
</dbReference>
<protein>
    <submittedName>
        <fullName evidence="1">Uncharacterized protein</fullName>
    </submittedName>
</protein>